<dbReference type="Proteomes" id="UP000563524">
    <property type="component" value="Unassembled WGS sequence"/>
</dbReference>
<evidence type="ECO:0000313" key="2">
    <source>
        <dbReference type="Proteomes" id="UP000563524"/>
    </source>
</evidence>
<evidence type="ECO:0000313" key="1">
    <source>
        <dbReference type="EMBL" id="MBB4658484.1"/>
    </source>
</evidence>
<accession>A0A840I2M8</accession>
<dbReference type="RefSeq" id="WP_183816347.1">
    <property type="nucleotide sequence ID" value="NZ_JACHOB010000001.1"/>
</dbReference>
<gene>
    <name evidence="1" type="ORF">GGQ59_000984</name>
</gene>
<name>A0A840I2M8_9PROT</name>
<keyword evidence="2" id="KW-1185">Reference proteome</keyword>
<reference evidence="1 2" key="1">
    <citation type="submission" date="2020-08" db="EMBL/GenBank/DDBJ databases">
        <title>Genomic Encyclopedia of Type Strains, Phase IV (KMG-IV): sequencing the most valuable type-strain genomes for metagenomic binning, comparative biology and taxonomic classification.</title>
        <authorList>
            <person name="Goeker M."/>
        </authorList>
    </citation>
    <scope>NUCLEOTIDE SEQUENCE [LARGE SCALE GENOMIC DNA]</scope>
    <source>
        <strain evidence="1 2">DSM 102850</strain>
    </source>
</reference>
<protein>
    <submittedName>
        <fullName evidence="1">Uncharacterized protein</fullName>
    </submittedName>
</protein>
<dbReference type="EMBL" id="JACHOB010000001">
    <property type="protein sequence ID" value="MBB4658484.1"/>
    <property type="molecule type" value="Genomic_DNA"/>
</dbReference>
<organism evidence="1 2">
    <name type="scientific">Parvularcula dongshanensis</name>
    <dbReference type="NCBI Taxonomy" id="1173995"/>
    <lineage>
        <taxon>Bacteria</taxon>
        <taxon>Pseudomonadati</taxon>
        <taxon>Pseudomonadota</taxon>
        <taxon>Alphaproteobacteria</taxon>
        <taxon>Parvularculales</taxon>
        <taxon>Parvularculaceae</taxon>
        <taxon>Parvularcula</taxon>
    </lineage>
</organism>
<dbReference type="AlphaFoldDB" id="A0A840I2M8"/>
<proteinExistence type="predicted"/>
<comment type="caution">
    <text evidence="1">The sequence shown here is derived from an EMBL/GenBank/DDBJ whole genome shotgun (WGS) entry which is preliminary data.</text>
</comment>
<sequence>MKTAEEIVAADEAGAVRDFIEADPEAEGALREAASRHGADAVLHELDAIALGREGRSTDTPHLEVRLQAHPVFAGRNHAYLMVIVDDHPAFEGDPRFTRTLPDGRRYATLGAGPKDMNPIFGTLVSSVNRAWDASLLIPDTYDAEIQHPLVVSGEMTEREAVERLFEVDARYADLTDYDMIPFRWSGGYNSNGYLSGLLEVVGWSPEAPPHVPGWDKPLPGAAFTLEPPDAA</sequence>